<dbReference type="EMBL" id="QLMK01000003">
    <property type="protein sequence ID" value="RAK30883.1"/>
    <property type="molecule type" value="Genomic_DNA"/>
</dbReference>
<keyword evidence="6" id="KW-1185">Reference proteome</keyword>
<dbReference type="PANTHER" id="PTHR43768">
    <property type="entry name" value="TREHALOSE 6-PHOSPHATE PHOSPHATASE"/>
    <property type="match status" value="1"/>
</dbReference>
<proteinExistence type="inferred from homology"/>
<accession>A0A364JW67</accession>
<dbReference type="UniPathway" id="UPA00299"/>
<dbReference type="Gene3D" id="3.40.50.1000">
    <property type="entry name" value="HAD superfamily/HAD-like"/>
    <property type="match status" value="1"/>
</dbReference>
<comment type="caution">
    <text evidence="5">The sequence shown here is derived from an EMBL/GenBank/DDBJ whole genome shotgun (WGS) entry which is preliminary data.</text>
</comment>
<dbReference type="GO" id="GO:0046872">
    <property type="term" value="F:metal ion binding"/>
    <property type="evidence" value="ECO:0007669"/>
    <property type="project" value="UniProtKB-KW"/>
</dbReference>
<dbReference type="InterPro" id="IPR023214">
    <property type="entry name" value="HAD_sf"/>
</dbReference>
<evidence type="ECO:0000256" key="1">
    <source>
        <dbReference type="ARBA" id="ARBA00005199"/>
    </source>
</evidence>
<dbReference type="InterPro" id="IPR044651">
    <property type="entry name" value="OTSB-like"/>
</dbReference>
<dbReference type="InterPro" id="IPR003337">
    <property type="entry name" value="Trehalose_PPase"/>
</dbReference>
<dbReference type="CDD" id="cd01627">
    <property type="entry name" value="HAD_TPP"/>
    <property type="match status" value="1"/>
</dbReference>
<evidence type="ECO:0000256" key="4">
    <source>
        <dbReference type="RuleBase" id="RU361117"/>
    </source>
</evidence>
<keyword evidence="4" id="KW-0479">Metal-binding</keyword>
<organism evidence="5 6">
    <name type="scientific">Falsochrobactrum ovis</name>
    <dbReference type="NCBI Taxonomy" id="1293442"/>
    <lineage>
        <taxon>Bacteria</taxon>
        <taxon>Pseudomonadati</taxon>
        <taxon>Pseudomonadota</taxon>
        <taxon>Alphaproteobacteria</taxon>
        <taxon>Hyphomicrobiales</taxon>
        <taxon>Brucellaceae</taxon>
        <taxon>Falsochrobactrum</taxon>
    </lineage>
</organism>
<dbReference type="RefSeq" id="WP_111574671.1">
    <property type="nucleotide sequence ID" value="NZ_JBHEEY010000002.1"/>
</dbReference>
<reference evidence="5 6" key="1">
    <citation type="submission" date="2018-06" db="EMBL/GenBank/DDBJ databases">
        <title>Genomic Encyclopedia of Type Strains, Phase IV (KMG-IV): sequencing the most valuable type-strain genomes for metagenomic binning, comparative biology and taxonomic classification.</title>
        <authorList>
            <person name="Goeker M."/>
        </authorList>
    </citation>
    <scope>NUCLEOTIDE SEQUENCE [LARGE SCALE GENOMIC DNA]</scope>
    <source>
        <strain evidence="5 6">DSM 26720</strain>
    </source>
</reference>
<comment type="function">
    <text evidence="4">Removes the phosphate from trehalose 6-phosphate to produce free trehalose.</text>
</comment>
<dbReference type="NCBIfam" id="TIGR01484">
    <property type="entry name" value="HAD-SF-IIB"/>
    <property type="match status" value="1"/>
</dbReference>
<dbReference type="PANTHER" id="PTHR43768:SF3">
    <property type="entry name" value="TREHALOSE 6-PHOSPHATE PHOSPHATASE"/>
    <property type="match status" value="1"/>
</dbReference>
<dbReference type="Proteomes" id="UP000249453">
    <property type="component" value="Unassembled WGS sequence"/>
</dbReference>
<evidence type="ECO:0000313" key="6">
    <source>
        <dbReference type="Proteomes" id="UP000249453"/>
    </source>
</evidence>
<evidence type="ECO:0000256" key="2">
    <source>
        <dbReference type="ARBA" id="ARBA00008770"/>
    </source>
</evidence>
<comment type="pathway">
    <text evidence="1 4">Glycan biosynthesis; trehalose biosynthesis.</text>
</comment>
<dbReference type="SUPFAM" id="SSF56784">
    <property type="entry name" value="HAD-like"/>
    <property type="match status" value="1"/>
</dbReference>
<comment type="cofactor">
    <cofactor evidence="4">
        <name>Mg(2+)</name>
        <dbReference type="ChEBI" id="CHEBI:18420"/>
    </cofactor>
</comment>
<dbReference type="AlphaFoldDB" id="A0A364JW67"/>
<evidence type="ECO:0000313" key="5">
    <source>
        <dbReference type="EMBL" id="RAK30883.1"/>
    </source>
</evidence>
<keyword evidence="4" id="KW-0460">Magnesium</keyword>
<dbReference type="InterPro" id="IPR036412">
    <property type="entry name" value="HAD-like_sf"/>
</dbReference>
<keyword evidence="3 4" id="KW-0378">Hydrolase</keyword>
<sequence>MQQKDSNGVVSEQYKNDTILLPEIELLEPSKSTNFRHLAEFKHCAFFLDLDGTLLDIAPSPSEVKLESGLRETLIELDKHTSGALAIVSGRSVGFIDQLFSDYQFSAAGLHGAEIRLARSGVAERAVREVTADDLALFEHARAFAQQSAHKFRGVVFEDKGKAFALHYRQARNLEPVVKQLMRTASELAGTNYAIQEGKFVVELKPFGADKGSALRQIMRHEPFAGKYPIAAGDDITDETMFIAANEMGGVGLRVGPLPVGRKTNAIALAASPALFRHWIRSLTK</sequence>
<dbReference type="GO" id="GO:0005992">
    <property type="term" value="P:trehalose biosynthetic process"/>
    <property type="evidence" value="ECO:0007669"/>
    <property type="project" value="UniProtKB-UniPathway"/>
</dbReference>
<comment type="catalytic activity">
    <reaction evidence="4">
        <text>alpha,alpha-trehalose 6-phosphate + H2O = alpha,alpha-trehalose + phosphate</text>
        <dbReference type="Rhea" id="RHEA:23420"/>
        <dbReference type="ChEBI" id="CHEBI:15377"/>
        <dbReference type="ChEBI" id="CHEBI:16551"/>
        <dbReference type="ChEBI" id="CHEBI:43474"/>
        <dbReference type="ChEBI" id="CHEBI:58429"/>
        <dbReference type="EC" id="3.1.3.12"/>
    </reaction>
</comment>
<dbReference type="OrthoDB" id="9814913at2"/>
<dbReference type="InterPro" id="IPR006379">
    <property type="entry name" value="HAD-SF_hydro_IIB"/>
</dbReference>
<name>A0A364JW67_9HYPH</name>
<dbReference type="EC" id="3.1.3.12" evidence="4"/>
<dbReference type="Gene3D" id="3.30.70.1020">
    <property type="entry name" value="Trehalose-6-phosphate phosphatase related protein, domain 2"/>
    <property type="match status" value="1"/>
</dbReference>
<dbReference type="NCBIfam" id="TIGR00685">
    <property type="entry name" value="T6PP"/>
    <property type="match status" value="1"/>
</dbReference>
<dbReference type="GO" id="GO:0004805">
    <property type="term" value="F:trehalose-phosphatase activity"/>
    <property type="evidence" value="ECO:0007669"/>
    <property type="project" value="UniProtKB-EC"/>
</dbReference>
<dbReference type="Pfam" id="PF02358">
    <property type="entry name" value="Trehalose_PPase"/>
    <property type="match status" value="1"/>
</dbReference>
<protein>
    <recommendedName>
        <fullName evidence="4">Trehalose 6-phosphate phosphatase</fullName>
        <ecNumber evidence="4">3.1.3.12</ecNumber>
    </recommendedName>
</protein>
<evidence type="ECO:0000256" key="3">
    <source>
        <dbReference type="ARBA" id="ARBA00022801"/>
    </source>
</evidence>
<comment type="similarity">
    <text evidence="2 4">Belongs to the trehalose phosphatase family.</text>
</comment>
<gene>
    <name evidence="5" type="ORF">C7374_10316</name>
</gene>